<dbReference type="AlphaFoldDB" id="A0A0R2LYF8"/>
<proteinExistence type="predicted"/>
<dbReference type="NCBIfam" id="TIGR01906">
    <property type="entry name" value="integ_TIGR01906"/>
    <property type="match status" value="1"/>
</dbReference>
<dbReference type="EMBL" id="JQCA01000038">
    <property type="protein sequence ID" value="KRO04237.1"/>
    <property type="molecule type" value="Genomic_DNA"/>
</dbReference>
<organism evidence="2 3">
    <name type="scientific">Levilactobacillus paucivorans</name>
    <dbReference type="NCBI Taxonomy" id="616990"/>
    <lineage>
        <taxon>Bacteria</taxon>
        <taxon>Bacillati</taxon>
        <taxon>Bacillota</taxon>
        <taxon>Bacilli</taxon>
        <taxon>Lactobacillales</taxon>
        <taxon>Lactobacillaceae</taxon>
        <taxon>Levilactobacillus</taxon>
    </lineage>
</organism>
<keyword evidence="1" id="KW-0812">Transmembrane</keyword>
<dbReference type="PATRIC" id="fig|616990.3.peg.1576"/>
<evidence type="ECO:0000313" key="3">
    <source>
        <dbReference type="Proteomes" id="UP000051906"/>
    </source>
</evidence>
<sequence>MARWQRAVGLTAVFLALVTVSILLTINAIWLYRLDIGWLHISRTVGMSASRLMHNYGQMLAYLELPWVTDLNMSDFPTSFTGMIHFHDVKTLFLVNNLVFIVTVAPAWLYLRQLKREAAEWRLLRPVTVAAVVPMVLAACMAINFQGFFVTFHEVLFRNNDWLFDPDLDPVITALPDTFFLHCFVLAFLLFEAGLGWLYWRGRQAIKRA</sequence>
<protein>
    <recommendedName>
        <fullName evidence="4">Integral membrane protein</fullName>
    </recommendedName>
</protein>
<keyword evidence="1" id="KW-1133">Transmembrane helix</keyword>
<feature type="transmembrane region" description="Helical" evidence="1">
    <location>
        <begin position="92"/>
        <end position="111"/>
    </location>
</feature>
<feature type="transmembrane region" description="Helical" evidence="1">
    <location>
        <begin position="7"/>
        <end position="32"/>
    </location>
</feature>
<comment type="caution">
    <text evidence="2">The sequence shown here is derived from an EMBL/GenBank/DDBJ whole genome shotgun (WGS) entry which is preliminary data.</text>
</comment>
<accession>A0A0R2LYF8</accession>
<reference evidence="2 3" key="1">
    <citation type="journal article" date="2015" name="Genome Announc.">
        <title>Expanding the biotechnology potential of lactobacilli through comparative genomics of 213 strains and associated genera.</title>
        <authorList>
            <person name="Sun Z."/>
            <person name="Harris H.M."/>
            <person name="McCann A."/>
            <person name="Guo C."/>
            <person name="Argimon S."/>
            <person name="Zhang W."/>
            <person name="Yang X."/>
            <person name="Jeffery I.B."/>
            <person name="Cooney J.C."/>
            <person name="Kagawa T.F."/>
            <person name="Liu W."/>
            <person name="Song Y."/>
            <person name="Salvetti E."/>
            <person name="Wrobel A."/>
            <person name="Rasinkangas P."/>
            <person name="Parkhill J."/>
            <person name="Rea M.C."/>
            <person name="O'Sullivan O."/>
            <person name="Ritari J."/>
            <person name="Douillard F.P."/>
            <person name="Paul Ross R."/>
            <person name="Yang R."/>
            <person name="Briner A.E."/>
            <person name="Felis G.E."/>
            <person name="de Vos W.M."/>
            <person name="Barrangou R."/>
            <person name="Klaenhammer T.R."/>
            <person name="Caufield P.W."/>
            <person name="Cui Y."/>
            <person name="Zhang H."/>
            <person name="O'Toole P.W."/>
        </authorList>
    </citation>
    <scope>NUCLEOTIDE SEQUENCE [LARGE SCALE GENOMIC DNA]</scope>
    <source>
        <strain evidence="2 3">DSM 22467</strain>
    </source>
</reference>
<name>A0A0R2LYF8_9LACO</name>
<gene>
    <name evidence="2" type="ORF">IV54_GL001485</name>
</gene>
<feature type="transmembrane region" description="Helical" evidence="1">
    <location>
        <begin position="179"/>
        <end position="200"/>
    </location>
</feature>
<evidence type="ECO:0008006" key="4">
    <source>
        <dbReference type="Google" id="ProtNLM"/>
    </source>
</evidence>
<evidence type="ECO:0000256" key="1">
    <source>
        <dbReference type="SAM" id="Phobius"/>
    </source>
</evidence>
<keyword evidence="3" id="KW-1185">Reference proteome</keyword>
<dbReference type="Pfam" id="PF07314">
    <property type="entry name" value="Lit"/>
    <property type="match status" value="1"/>
</dbReference>
<dbReference type="OrthoDB" id="9813051at2"/>
<dbReference type="STRING" id="616990.IV54_GL001485"/>
<dbReference type="Proteomes" id="UP000051906">
    <property type="component" value="Unassembled WGS sequence"/>
</dbReference>
<feature type="transmembrane region" description="Helical" evidence="1">
    <location>
        <begin position="123"/>
        <end position="149"/>
    </location>
</feature>
<dbReference type="InterPro" id="IPR010178">
    <property type="entry name" value="Lit"/>
</dbReference>
<evidence type="ECO:0000313" key="2">
    <source>
        <dbReference type="EMBL" id="KRO04237.1"/>
    </source>
</evidence>
<keyword evidence="1" id="KW-0472">Membrane</keyword>
<dbReference type="RefSeq" id="WP_083488491.1">
    <property type="nucleotide sequence ID" value="NZ_JQCA01000038.1"/>
</dbReference>